<dbReference type="RefSeq" id="WP_180701707.1">
    <property type="nucleotide sequence ID" value="NZ_LN555523.1"/>
</dbReference>
<dbReference type="KEGG" id="ril:CRIB_1557"/>
<dbReference type="Proteomes" id="UP000245622">
    <property type="component" value="Chromosome 1"/>
</dbReference>
<feature type="transmembrane region" description="Helical" evidence="1">
    <location>
        <begin position="84"/>
        <end position="106"/>
    </location>
</feature>
<evidence type="ECO:0000313" key="3">
    <source>
        <dbReference type="Proteomes" id="UP000245622"/>
    </source>
</evidence>
<keyword evidence="3" id="KW-1185">Reference proteome</keyword>
<keyword evidence="1" id="KW-1133">Transmembrane helix</keyword>
<feature type="transmembrane region" description="Helical" evidence="1">
    <location>
        <begin position="36"/>
        <end position="56"/>
    </location>
</feature>
<sequence>MEIFIAIIFFVFLALFLAKALKRFILFTLFITLTGMLYIRINFPLLVSIILAIIILKGCKDTLFNLKITTMCIFKPRYKFKERFLGKIVNILFELNFTIFVCISYLTLINYIPYLFDINSKAIAIAFISIYLIQFIKKVTFKKGYYSNIFLT</sequence>
<organism evidence="2 3">
    <name type="scientific">Romboutsia ilealis</name>
    <dbReference type="NCBI Taxonomy" id="1115758"/>
    <lineage>
        <taxon>Bacteria</taxon>
        <taxon>Bacillati</taxon>
        <taxon>Bacillota</taxon>
        <taxon>Clostridia</taxon>
        <taxon>Peptostreptococcales</taxon>
        <taxon>Peptostreptococcaceae</taxon>
        <taxon>Romboutsia</taxon>
    </lineage>
</organism>
<evidence type="ECO:0000256" key="1">
    <source>
        <dbReference type="SAM" id="Phobius"/>
    </source>
</evidence>
<dbReference type="EMBL" id="LN555523">
    <property type="protein sequence ID" value="CED94164.1"/>
    <property type="molecule type" value="Genomic_DNA"/>
</dbReference>
<evidence type="ECO:0000313" key="2">
    <source>
        <dbReference type="EMBL" id="CED94164.1"/>
    </source>
</evidence>
<feature type="transmembrane region" description="Helical" evidence="1">
    <location>
        <begin position="112"/>
        <end position="133"/>
    </location>
</feature>
<accession>A0A1V1I414</accession>
<dbReference type="GeneID" id="82205591"/>
<proteinExistence type="predicted"/>
<keyword evidence="1" id="KW-0472">Membrane</keyword>
<gene>
    <name evidence="2" type="ORF">CRIB_1557</name>
</gene>
<reference evidence="2 3" key="1">
    <citation type="submission" date="2014-04" db="EMBL/GenBank/DDBJ databases">
        <authorList>
            <person name="Hornung B.V."/>
        </authorList>
    </citation>
    <scope>NUCLEOTIDE SEQUENCE [LARGE SCALE GENOMIC DNA]</scope>
    <source>
        <strain evidence="2 3">CRIB</strain>
    </source>
</reference>
<name>A0A1V1I414_9FIRM</name>
<keyword evidence="1" id="KW-0812">Transmembrane</keyword>
<protein>
    <submittedName>
        <fullName evidence="2">Uncharacterized protein</fullName>
    </submittedName>
</protein>
<dbReference type="AlphaFoldDB" id="A0A1V1I414"/>